<dbReference type="CDD" id="cd00018">
    <property type="entry name" value="AP2"/>
    <property type="match status" value="1"/>
</dbReference>
<name>A0A7N0RIZ0_KALFE</name>
<evidence type="ECO:0000259" key="7">
    <source>
        <dbReference type="PROSITE" id="PS51032"/>
    </source>
</evidence>
<dbReference type="InterPro" id="IPR001471">
    <property type="entry name" value="AP2/ERF_dom"/>
</dbReference>
<dbReference type="GO" id="GO:0009873">
    <property type="term" value="P:ethylene-activated signaling pathway"/>
    <property type="evidence" value="ECO:0007669"/>
    <property type="project" value="UniProtKB-KW"/>
</dbReference>
<dbReference type="FunFam" id="3.30.730.10:FF:000001">
    <property type="entry name" value="Ethylene-responsive transcription factor 2"/>
    <property type="match status" value="1"/>
</dbReference>
<evidence type="ECO:0000313" key="8">
    <source>
        <dbReference type="EnsemblPlants" id="Kaladp0011s0929.1.v1.1.CDS.1"/>
    </source>
</evidence>
<dbReference type="PANTHER" id="PTHR31677">
    <property type="entry name" value="AP2 DOMAIN CLASS TRANSCRIPTION FACTOR"/>
    <property type="match status" value="1"/>
</dbReference>
<comment type="subcellular location">
    <subcellularLocation>
        <location evidence="1">Nucleus</location>
    </subcellularLocation>
</comment>
<proteinExistence type="predicted"/>
<dbReference type="Pfam" id="PF00847">
    <property type="entry name" value="AP2"/>
    <property type="match status" value="1"/>
</dbReference>
<sequence length="190" mass="20472">MVKEKSLAAATPKSQPRFRGVRRRTWGRYAAEIRDPVKKARVWLGTFDSAEDAARAYDAAAVSFRGSKAKTNFPSSVPSSPPVHREDFLPHQHRPTISGMSSTVESFNGPRASNPGLLMARKFSAVAVREEGDCRSDCDSSSSVIDYCEGAGDDGDFSCSKVLSFDLNLPPPSDAALEGDGDLIATDLCL</sequence>
<dbReference type="OMA" id="YTANGFH"/>
<reference evidence="8" key="1">
    <citation type="submission" date="2021-01" db="UniProtKB">
        <authorList>
            <consortium name="EnsemblPlants"/>
        </authorList>
    </citation>
    <scope>IDENTIFICATION</scope>
</reference>
<evidence type="ECO:0000313" key="9">
    <source>
        <dbReference type="Proteomes" id="UP000594263"/>
    </source>
</evidence>
<dbReference type="PRINTS" id="PR00367">
    <property type="entry name" value="ETHRSPELEMNT"/>
</dbReference>
<dbReference type="AlphaFoldDB" id="A0A7N0RIZ0"/>
<evidence type="ECO:0000256" key="2">
    <source>
        <dbReference type="ARBA" id="ARBA00022745"/>
    </source>
</evidence>
<dbReference type="GO" id="GO:0003700">
    <property type="term" value="F:DNA-binding transcription factor activity"/>
    <property type="evidence" value="ECO:0007669"/>
    <property type="project" value="InterPro"/>
</dbReference>
<dbReference type="InterPro" id="IPR016177">
    <property type="entry name" value="DNA-bd_dom_sf"/>
</dbReference>
<evidence type="ECO:0000256" key="5">
    <source>
        <dbReference type="ARBA" id="ARBA00023163"/>
    </source>
</evidence>
<keyword evidence="6" id="KW-0539">Nucleus</keyword>
<accession>A0A7N0RIZ0</accession>
<evidence type="ECO:0000256" key="6">
    <source>
        <dbReference type="ARBA" id="ARBA00023242"/>
    </source>
</evidence>
<dbReference type="GO" id="GO:0003677">
    <property type="term" value="F:DNA binding"/>
    <property type="evidence" value="ECO:0007669"/>
    <property type="project" value="UniProtKB-KW"/>
</dbReference>
<dbReference type="GO" id="GO:0005634">
    <property type="term" value="C:nucleus"/>
    <property type="evidence" value="ECO:0007669"/>
    <property type="project" value="UniProtKB-SubCell"/>
</dbReference>
<dbReference type="SMART" id="SM00380">
    <property type="entry name" value="AP2"/>
    <property type="match status" value="1"/>
</dbReference>
<keyword evidence="4" id="KW-0238">DNA-binding</keyword>
<feature type="domain" description="AP2/ERF" evidence="7">
    <location>
        <begin position="17"/>
        <end position="74"/>
    </location>
</feature>
<dbReference type="PROSITE" id="PS51032">
    <property type="entry name" value="AP2_ERF"/>
    <property type="match status" value="1"/>
</dbReference>
<keyword evidence="3" id="KW-0805">Transcription regulation</keyword>
<organism evidence="8 9">
    <name type="scientific">Kalanchoe fedtschenkoi</name>
    <name type="common">Lavender scallops</name>
    <name type="synonym">South American air plant</name>
    <dbReference type="NCBI Taxonomy" id="63787"/>
    <lineage>
        <taxon>Eukaryota</taxon>
        <taxon>Viridiplantae</taxon>
        <taxon>Streptophyta</taxon>
        <taxon>Embryophyta</taxon>
        <taxon>Tracheophyta</taxon>
        <taxon>Spermatophyta</taxon>
        <taxon>Magnoliopsida</taxon>
        <taxon>eudicotyledons</taxon>
        <taxon>Gunneridae</taxon>
        <taxon>Pentapetalae</taxon>
        <taxon>Saxifragales</taxon>
        <taxon>Crassulaceae</taxon>
        <taxon>Kalanchoe</taxon>
    </lineage>
</organism>
<keyword evidence="2" id="KW-0936">Ethylene signaling pathway</keyword>
<dbReference type="EnsemblPlants" id="Kaladp0011s0929.2.v1.1">
    <property type="protein sequence ID" value="Kaladp0011s0929.2.v1.1.CDS.1"/>
    <property type="gene ID" value="Kaladp0011s0929.v1.1"/>
</dbReference>
<dbReference type="Gramene" id="Kaladp0011s0929.1.v1.1">
    <property type="protein sequence ID" value="Kaladp0011s0929.1.v1.1.CDS.1"/>
    <property type="gene ID" value="Kaladp0011s0929.v1.1"/>
</dbReference>
<keyword evidence="5" id="KW-0804">Transcription</keyword>
<dbReference type="EnsemblPlants" id="Kaladp0011s0929.1.v1.1">
    <property type="protein sequence ID" value="Kaladp0011s0929.1.v1.1.CDS.1"/>
    <property type="gene ID" value="Kaladp0011s0929.v1.1"/>
</dbReference>
<evidence type="ECO:0000256" key="1">
    <source>
        <dbReference type="ARBA" id="ARBA00004123"/>
    </source>
</evidence>
<keyword evidence="9" id="KW-1185">Reference proteome</keyword>
<dbReference type="SUPFAM" id="SSF54171">
    <property type="entry name" value="DNA-binding domain"/>
    <property type="match status" value="1"/>
</dbReference>
<evidence type="ECO:0000256" key="4">
    <source>
        <dbReference type="ARBA" id="ARBA00023125"/>
    </source>
</evidence>
<evidence type="ECO:0000256" key="3">
    <source>
        <dbReference type="ARBA" id="ARBA00023015"/>
    </source>
</evidence>
<protein>
    <recommendedName>
        <fullName evidence="7">AP2/ERF domain-containing protein</fullName>
    </recommendedName>
</protein>
<dbReference type="Gramene" id="Kaladp0011s0929.2.v1.1">
    <property type="protein sequence ID" value="Kaladp0011s0929.2.v1.1.CDS.1"/>
    <property type="gene ID" value="Kaladp0011s0929.v1.1"/>
</dbReference>
<dbReference type="InterPro" id="IPR036955">
    <property type="entry name" value="AP2/ERF_dom_sf"/>
</dbReference>
<dbReference type="Proteomes" id="UP000594263">
    <property type="component" value="Unplaced"/>
</dbReference>
<dbReference type="Gene3D" id="3.30.730.10">
    <property type="entry name" value="AP2/ERF domain"/>
    <property type="match status" value="1"/>
</dbReference>
<dbReference type="PANTHER" id="PTHR31677:SF252">
    <property type="entry name" value="ETHYLENE-RESPONSIVE TRANSCRIPTION FACTOR 3"/>
    <property type="match status" value="1"/>
</dbReference>